<evidence type="ECO:0000313" key="9">
    <source>
        <dbReference type="EMBL" id="QBI18347.1"/>
    </source>
</evidence>
<evidence type="ECO:0000256" key="7">
    <source>
        <dbReference type="SAM" id="MobiDB-lite"/>
    </source>
</evidence>
<feature type="compositionally biased region" description="Basic and acidic residues" evidence="7">
    <location>
        <begin position="31"/>
        <end position="41"/>
    </location>
</feature>
<accession>A0A411YAZ2</accession>
<feature type="compositionally biased region" description="Basic residues" evidence="7">
    <location>
        <begin position="17"/>
        <end position="27"/>
    </location>
</feature>
<dbReference type="InterPro" id="IPR027417">
    <property type="entry name" value="P-loop_NTPase"/>
</dbReference>
<evidence type="ECO:0000313" key="10">
    <source>
        <dbReference type="Proteomes" id="UP000291469"/>
    </source>
</evidence>
<feature type="region of interest" description="Disordered" evidence="7">
    <location>
        <begin position="1"/>
        <end position="99"/>
    </location>
</feature>
<dbReference type="GO" id="GO:0046677">
    <property type="term" value="P:response to antibiotic"/>
    <property type="evidence" value="ECO:0007669"/>
    <property type="project" value="UniProtKB-KW"/>
</dbReference>
<evidence type="ECO:0000256" key="6">
    <source>
        <dbReference type="ARBA" id="ARBA00023251"/>
    </source>
</evidence>
<evidence type="ECO:0000256" key="3">
    <source>
        <dbReference type="ARBA" id="ARBA00022448"/>
    </source>
</evidence>
<dbReference type="KEGG" id="erz:ER308_01335"/>
<dbReference type="PROSITE" id="PS00211">
    <property type="entry name" value="ABC_TRANSPORTER_1"/>
    <property type="match status" value="1"/>
</dbReference>
<keyword evidence="5 9" id="KW-0067">ATP-binding</keyword>
<evidence type="ECO:0000256" key="1">
    <source>
        <dbReference type="ARBA" id="ARBA00004202"/>
    </source>
</evidence>
<dbReference type="AlphaFoldDB" id="A0A411YAZ2"/>
<feature type="domain" description="ABC transporter" evidence="8">
    <location>
        <begin position="137"/>
        <end position="365"/>
    </location>
</feature>
<comment type="subcellular location">
    <subcellularLocation>
        <location evidence="1">Cell membrane</location>
        <topology evidence="1">Peripheral membrane protein</topology>
    </subcellularLocation>
</comment>
<dbReference type="GO" id="GO:0016887">
    <property type="term" value="F:ATP hydrolysis activity"/>
    <property type="evidence" value="ECO:0007669"/>
    <property type="project" value="InterPro"/>
</dbReference>
<gene>
    <name evidence="9" type="ORF">ER308_01335</name>
</gene>
<dbReference type="PANTHER" id="PTHR42711">
    <property type="entry name" value="ABC TRANSPORTER ATP-BINDING PROTEIN"/>
    <property type="match status" value="1"/>
</dbReference>
<dbReference type="Pfam" id="PF00005">
    <property type="entry name" value="ABC_tran"/>
    <property type="match status" value="1"/>
</dbReference>
<feature type="region of interest" description="Disordered" evidence="7">
    <location>
        <begin position="114"/>
        <end position="134"/>
    </location>
</feature>
<keyword evidence="6" id="KW-0046">Antibiotic resistance</keyword>
<dbReference type="GO" id="GO:0005886">
    <property type="term" value="C:plasma membrane"/>
    <property type="evidence" value="ECO:0007669"/>
    <property type="project" value="UniProtKB-SubCell"/>
</dbReference>
<dbReference type="PROSITE" id="PS50893">
    <property type="entry name" value="ABC_TRANSPORTER_2"/>
    <property type="match status" value="1"/>
</dbReference>
<dbReference type="InterPro" id="IPR017871">
    <property type="entry name" value="ABC_transporter-like_CS"/>
</dbReference>
<reference evidence="9 10" key="1">
    <citation type="submission" date="2019-01" db="EMBL/GenBank/DDBJ databases">
        <title>Egibacter rhizosphaerae EGI 80759T.</title>
        <authorList>
            <person name="Chen D.-D."/>
            <person name="Tian Y."/>
            <person name="Jiao J.-Y."/>
            <person name="Zhang X.-T."/>
            <person name="Zhang Y.-G."/>
            <person name="Zhang Y."/>
            <person name="Xiao M."/>
            <person name="Shu W.-S."/>
            <person name="Li W.-J."/>
        </authorList>
    </citation>
    <scope>NUCLEOTIDE SEQUENCE [LARGE SCALE GENOMIC DNA]</scope>
    <source>
        <strain evidence="9 10">EGI 80759</strain>
    </source>
</reference>
<evidence type="ECO:0000256" key="4">
    <source>
        <dbReference type="ARBA" id="ARBA00022741"/>
    </source>
</evidence>
<dbReference type="Gene3D" id="3.40.50.300">
    <property type="entry name" value="P-loop containing nucleotide triphosphate hydrolases"/>
    <property type="match status" value="1"/>
</dbReference>
<dbReference type="GO" id="GO:0005524">
    <property type="term" value="F:ATP binding"/>
    <property type="evidence" value="ECO:0007669"/>
    <property type="project" value="UniProtKB-KW"/>
</dbReference>
<dbReference type="InterPro" id="IPR003439">
    <property type="entry name" value="ABC_transporter-like_ATP-bd"/>
</dbReference>
<protein>
    <submittedName>
        <fullName evidence="9">ABC transporter ATP-binding protein</fullName>
    </submittedName>
</protein>
<keyword evidence="3" id="KW-0813">Transport</keyword>
<dbReference type="PANTHER" id="PTHR42711:SF5">
    <property type="entry name" value="ABC TRANSPORTER ATP-BINDING PROTEIN NATA"/>
    <property type="match status" value="1"/>
</dbReference>
<dbReference type="SMART" id="SM00382">
    <property type="entry name" value="AAA"/>
    <property type="match status" value="1"/>
</dbReference>
<evidence type="ECO:0000256" key="2">
    <source>
        <dbReference type="ARBA" id="ARBA00005417"/>
    </source>
</evidence>
<dbReference type="Proteomes" id="UP000291469">
    <property type="component" value="Chromosome"/>
</dbReference>
<feature type="compositionally biased region" description="Basic and acidic residues" evidence="7">
    <location>
        <begin position="1"/>
        <end position="10"/>
    </location>
</feature>
<dbReference type="SUPFAM" id="SSF52540">
    <property type="entry name" value="P-loop containing nucleoside triphosphate hydrolases"/>
    <property type="match status" value="1"/>
</dbReference>
<comment type="similarity">
    <text evidence="2">Belongs to the ABC transporter superfamily.</text>
</comment>
<organism evidence="9 10">
    <name type="scientific">Egibacter rhizosphaerae</name>
    <dbReference type="NCBI Taxonomy" id="1670831"/>
    <lineage>
        <taxon>Bacteria</taxon>
        <taxon>Bacillati</taxon>
        <taxon>Actinomycetota</taxon>
        <taxon>Nitriliruptoria</taxon>
        <taxon>Egibacterales</taxon>
        <taxon>Egibacteraceae</taxon>
        <taxon>Egibacter</taxon>
    </lineage>
</organism>
<keyword evidence="4" id="KW-0547">Nucleotide-binding</keyword>
<evidence type="ECO:0000259" key="8">
    <source>
        <dbReference type="PROSITE" id="PS50893"/>
    </source>
</evidence>
<dbReference type="EMBL" id="CP036402">
    <property type="protein sequence ID" value="QBI18347.1"/>
    <property type="molecule type" value="Genomic_DNA"/>
</dbReference>
<name>A0A411YAZ2_9ACTN</name>
<proteinExistence type="inferred from homology"/>
<dbReference type="InterPro" id="IPR003593">
    <property type="entry name" value="AAA+_ATPase"/>
</dbReference>
<dbReference type="OrthoDB" id="9804819at2"/>
<evidence type="ECO:0000256" key="5">
    <source>
        <dbReference type="ARBA" id="ARBA00022840"/>
    </source>
</evidence>
<dbReference type="InterPro" id="IPR050763">
    <property type="entry name" value="ABC_transporter_ATP-binding"/>
</dbReference>
<sequence>MPARTRRDPPRATAWSRRQRRTTRRRSPGPPRRERGYEPPPRRHRPPAAGRSACPRCWQPGPGPRSRPSLDRRGWRSGRTPRVACHGFPSWSPGRRARPSYRRAQWPIVTPARDRGRHVTSQEHSFPDADTRPPPAIVARGLRRVFGDEVALDRLDLEIEPATIFGFVGPSGSGKTTAVRLLTGIDQPTEGQVEVLGRPSSGFDGALRKRIGYMPQQSVLFPNLSVRENLTFVASLYGLPIRRRALLRQALEQTELYEHRRKPVRALSGGMQRRLALSAALVHHPDVLFLDEPTAGIDPVLRRQVWDRFKALRDEGHTLFVTTQYVGEAAYCDRVGVLSAGRLVADDTPDRLRRRALGGDVLELVPREAMGTEAAWRLSEVEGVRDVRLLEQGRRVHVIVDAAEQQLATVQAWCTERGIGITSLGEHLPPFDDVFAALMQEGDDEPVAAGSDR</sequence>
<keyword evidence="10" id="KW-1185">Reference proteome</keyword>